<dbReference type="EMBL" id="MBLM01000109">
    <property type="protein sequence ID" value="OHV38387.1"/>
    <property type="molecule type" value="Genomic_DNA"/>
</dbReference>
<dbReference type="AlphaFoldDB" id="A0A1S1QXH8"/>
<evidence type="ECO:0008006" key="4">
    <source>
        <dbReference type="Google" id="ProtNLM"/>
    </source>
</evidence>
<comment type="caution">
    <text evidence="2">The sequence shown here is derived from an EMBL/GenBank/DDBJ whole genome shotgun (WGS) entry which is preliminary data.</text>
</comment>
<name>A0A1S1QXH8_9ACTN</name>
<dbReference type="InterPro" id="IPR042099">
    <property type="entry name" value="ANL_N_sf"/>
</dbReference>
<feature type="region of interest" description="Disordered" evidence="1">
    <location>
        <begin position="120"/>
        <end position="151"/>
    </location>
</feature>
<dbReference type="Proteomes" id="UP000179627">
    <property type="component" value="Unassembled WGS sequence"/>
</dbReference>
<dbReference type="SUPFAM" id="SSF56801">
    <property type="entry name" value="Acetyl-CoA synthetase-like"/>
    <property type="match status" value="1"/>
</dbReference>
<evidence type="ECO:0000313" key="3">
    <source>
        <dbReference type="Proteomes" id="UP000179627"/>
    </source>
</evidence>
<organism evidence="2 3">
    <name type="scientific">Parafrankia colletiae</name>
    <dbReference type="NCBI Taxonomy" id="573497"/>
    <lineage>
        <taxon>Bacteria</taxon>
        <taxon>Bacillati</taxon>
        <taxon>Actinomycetota</taxon>
        <taxon>Actinomycetes</taxon>
        <taxon>Frankiales</taxon>
        <taxon>Frankiaceae</taxon>
        <taxon>Parafrankia</taxon>
    </lineage>
</organism>
<protein>
    <recommendedName>
        <fullName evidence="4">AMP-dependent synthetase/ligase domain-containing protein</fullName>
    </recommendedName>
</protein>
<evidence type="ECO:0000256" key="1">
    <source>
        <dbReference type="SAM" id="MobiDB-lite"/>
    </source>
</evidence>
<keyword evidence="3" id="KW-1185">Reference proteome</keyword>
<accession>A0A1S1QXH8</accession>
<dbReference type="Gene3D" id="3.40.50.12780">
    <property type="entry name" value="N-terminal domain of ligase-like"/>
    <property type="match status" value="1"/>
</dbReference>
<gene>
    <name evidence="2" type="ORF">CC117_15775</name>
</gene>
<reference evidence="3" key="1">
    <citation type="submission" date="2016-07" db="EMBL/GenBank/DDBJ databases">
        <title>Sequence Frankia sp. strain CcI1.17.</title>
        <authorList>
            <person name="Ghodhbane-Gtari F."/>
            <person name="Swanson E."/>
            <person name="Gueddou A."/>
            <person name="Morris K."/>
            <person name="Hezbri K."/>
            <person name="Ktari A."/>
            <person name="Nouioui I."/>
            <person name="Abebe-Akele F."/>
            <person name="Simpson S."/>
            <person name="Thomas K."/>
            <person name="Gtari M."/>
            <person name="Tisa L.S."/>
            <person name="Hurst S."/>
        </authorList>
    </citation>
    <scope>NUCLEOTIDE SEQUENCE [LARGE SCALE GENOMIC DNA]</scope>
    <source>
        <strain evidence="3">Cc1.17</strain>
    </source>
</reference>
<sequence length="151" mass="15811">MFGPVVFHGYGQTGAGTISMATPFDVPGSVGFPPEAVDVQVRGSDGTPLPAAEVFTDGWVHTRDLGHLDADGRLYLSGRTRDVIIVNAGLHYAGPIERLLATHLGAGCAPARITAIDEAPLAPSGKPDKRLLRPTHAQPAETDPALTRALK</sequence>
<proteinExistence type="predicted"/>
<evidence type="ECO:0000313" key="2">
    <source>
        <dbReference type="EMBL" id="OHV38387.1"/>
    </source>
</evidence>